<evidence type="ECO:0000313" key="3">
    <source>
        <dbReference type="EMBL" id="SFK78315.1"/>
    </source>
</evidence>
<keyword evidence="4" id="KW-1185">Reference proteome</keyword>
<dbReference type="CDD" id="cd01066">
    <property type="entry name" value="APP_MetAP"/>
    <property type="match status" value="1"/>
</dbReference>
<dbReference type="AlphaFoldDB" id="A0A1I4CBK0"/>
<evidence type="ECO:0000259" key="2">
    <source>
        <dbReference type="Pfam" id="PF01321"/>
    </source>
</evidence>
<name>A0A1I4CBK0_9PROT</name>
<dbReference type="InterPro" id="IPR036005">
    <property type="entry name" value="Creatinase/aminopeptidase-like"/>
</dbReference>
<dbReference type="OrthoDB" id="8286321at2"/>
<dbReference type="Gene3D" id="3.90.230.10">
    <property type="entry name" value="Creatinase/methionine aminopeptidase superfamily"/>
    <property type="match status" value="1"/>
</dbReference>
<sequence length="384" mass="41145">MSKHDFTRDEFADRVARARRAVADAGLDWLVVLHPVSLFWLTGGEAKSYQSFQCLLLAAEDRPLTLLSRGSDIGEWRDDAWVDDAIPWGGPEPEDPIEAFATLAGRHGLTTARVGIEMTGYYLHPHHYTRMKDLLGDALVAEPATLLHDIRARKSPAELAHVREAARHADAALAACLAVARPGCTELAMAGEAYRALLASGCGLPASTMNLVTGERLCYAHGAPTQRVMRAGDGGNIELGAAFRRYTATLGRDFCLGTPSARYQHIHDVVRAAGDAMIAAIRPGVPAIGPHLAAKRIIAEAGFDAGRLHTSGYGLAPGFPPSWGEPLNMFGGATGVIEEGMVLTIEPPIFLHKERLGARLIDNVIVTATGATLLSEASRDIIRV</sequence>
<dbReference type="InterPro" id="IPR000587">
    <property type="entry name" value="Creatinase_N"/>
</dbReference>
<evidence type="ECO:0000313" key="4">
    <source>
        <dbReference type="Proteomes" id="UP000199473"/>
    </source>
</evidence>
<dbReference type="STRING" id="1123062.SAMN02745775_107102"/>
<dbReference type="Proteomes" id="UP000199473">
    <property type="component" value="Unassembled WGS sequence"/>
</dbReference>
<feature type="domain" description="Creatinase N-terminal" evidence="2">
    <location>
        <begin position="14"/>
        <end position="147"/>
    </location>
</feature>
<dbReference type="RefSeq" id="WP_092961294.1">
    <property type="nucleotide sequence ID" value="NZ_FOSQ01000007.1"/>
</dbReference>
<dbReference type="InterPro" id="IPR050659">
    <property type="entry name" value="Peptidase_M24B"/>
</dbReference>
<dbReference type="PANTHER" id="PTHR46112:SF2">
    <property type="entry name" value="XAA-PRO AMINOPEPTIDASE P-RELATED"/>
    <property type="match status" value="1"/>
</dbReference>
<proteinExistence type="predicted"/>
<dbReference type="InterPro" id="IPR029149">
    <property type="entry name" value="Creatin/AminoP/Spt16_N"/>
</dbReference>
<evidence type="ECO:0000259" key="1">
    <source>
        <dbReference type="Pfam" id="PF00557"/>
    </source>
</evidence>
<dbReference type="InterPro" id="IPR000994">
    <property type="entry name" value="Pept_M24"/>
</dbReference>
<dbReference type="SUPFAM" id="SSF53092">
    <property type="entry name" value="Creatinase/prolidase N-terminal domain"/>
    <property type="match status" value="1"/>
</dbReference>
<dbReference type="SUPFAM" id="SSF55920">
    <property type="entry name" value="Creatinase/aminopeptidase"/>
    <property type="match status" value="1"/>
</dbReference>
<gene>
    <name evidence="3" type="ORF">SAMN02745775_107102</name>
</gene>
<accession>A0A1I4CBK0</accession>
<reference evidence="3 4" key="1">
    <citation type="submission" date="2016-10" db="EMBL/GenBank/DDBJ databases">
        <authorList>
            <person name="de Groot N.N."/>
        </authorList>
    </citation>
    <scope>NUCLEOTIDE SEQUENCE [LARGE SCALE GENOMIC DNA]</scope>
    <source>
        <strain evidence="3 4">DSM 19981</strain>
    </source>
</reference>
<dbReference type="Pfam" id="PF00557">
    <property type="entry name" value="Peptidase_M24"/>
    <property type="match status" value="1"/>
</dbReference>
<protein>
    <submittedName>
        <fullName evidence="3">Creatinase/Prolidase N-terminal domain-containing protein</fullName>
    </submittedName>
</protein>
<dbReference type="Gene3D" id="3.40.350.10">
    <property type="entry name" value="Creatinase/prolidase N-terminal domain"/>
    <property type="match status" value="1"/>
</dbReference>
<dbReference type="EMBL" id="FOSQ01000007">
    <property type="protein sequence ID" value="SFK78315.1"/>
    <property type="molecule type" value="Genomic_DNA"/>
</dbReference>
<feature type="domain" description="Peptidase M24" evidence="1">
    <location>
        <begin position="161"/>
        <end position="368"/>
    </location>
</feature>
<dbReference type="PANTHER" id="PTHR46112">
    <property type="entry name" value="AMINOPEPTIDASE"/>
    <property type="match status" value="1"/>
</dbReference>
<organism evidence="3 4">
    <name type="scientific">Falsiroseomonas stagni DSM 19981</name>
    <dbReference type="NCBI Taxonomy" id="1123062"/>
    <lineage>
        <taxon>Bacteria</taxon>
        <taxon>Pseudomonadati</taxon>
        <taxon>Pseudomonadota</taxon>
        <taxon>Alphaproteobacteria</taxon>
        <taxon>Acetobacterales</taxon>
        <taxon>Roseomonadaceae</taxon>
        <taxon>Falsiroseomonas</taxon>
    </lineage>
</organism>
<dbReference type="Pfam" id="PF01321">
    <property type="entry name" value="Creatinase_N"/>
    <property type="match status" value="1"/>
</dbReference>